<dbReference type="AlphaFoldDB" id="A0AA37S9K9"/>
<dbReference type="Proteomes" id="UP001161389">
    <property type="component" value="Unassembled WGS sequence"/>
</dbReference>
<feature type="transmembrane region" description="Helical" evidence="1">
    <location>
        <begin position="74"/>
        <end position="95"/>
    </location>
</feature>
<evidence type="ECO:0000256" key="1">
    <source>
        <dbReference type="SAM" id="Phobius"/>
    </source>
</evidence>
<feature type="transmembrane region" description="Helical" evidence="1">
    <location>
        <begin position="12"/>
        <end position="31"/>
    </location>
</feature>
<keyword evidence="1" id="KW-1133">Transmembrane helix</keyword>
<accession>A0AA37S9K9</accession>
<protein>
    <submittedName>
        <fullName evidence="2">Uncharacterized protein</fullName>
    </submittedName>
</protein>
<reference evidence="2" key="1">
    <citation type="journal article" date="2014" name="Int. J. Syst. Evol. Microbiol.">
        <title>Complete genome sequence of Corynebacterium casei LMG S-19264T (=DSM 44701T), isolated from a smear-ripened cheese.</title>
        <authorList>
            <consortium name="US DOE Joint Genome Institute (JGI-PGF)"/>
            <person name="Walter F."/>
            <person name="Albersmeier A."/>
            <person name="Kalinowski J."/>
            <person name="Ruckert C."/>
        </authorList>
    </citation>
    <scope>NUCLEOTIDE SEQUENCE</scope>
    <source>
        <strain evidence="2">NBRC 110071</strain>
    </source>
</reference>
<evidence type="ECO:0000313" key="3">
    <source>
        <dbReference type="Proteomes" id="UP001161389"/>
    </source>
</evidence>
<gene>
    <name evidence="2" type="ORF">GCM10007876_13800</name>
</gene>
<evidence type="ECO:0000313" key="2">
    <source>
        <dbReference type="EMBL" id="GLQ30901.1"/>
    </source>
</evidence>
<keyword evidence="3" id="KW-1185">Reference proteome</keyword>
<keyword evidence="1" id="KW-0812">Transmembrane</keyword>
<comment type="caution">
    <text evidence="2">The sequence shown here is derived from an EMBL/GenBank/DDBJ whole genome shotgun (WGS) entry which is preliminary data.</text>
</comment>
<proteinExistence type="predicted"/>
<keyword evidence="1" id="KW-0472">Membrane</keyword>
<sequence length="139" mass="15664">MSKAIQAQAWYLANLLALPGLSFLVLLYLYLKYVRPYQGEIRDQRDLELSEDSSLPKMLTLTQQELDASHIRSAFWLSVIGGGSVIGGCGLLFLLTGNNAKAWVMIVLYFTVLHTSFVLWGMFNLAKAWSSKLPFFKLI</sequence>
<organism evidence="2 3">
    <name type="scientific">Litoribrevibacter albus</name>
    <dbReference type="NCBI Taxonomy" id="1473156"/>
    <lineage>
        <taxon>Bacteria</taxon>
        <taxon>Pseudomonadati</taxon>
        <taxon>Pseudomonadota</taxon>
        <taxon>Gammaproteobacteria</taxon>
        <taxon>Oceanospirillales</taxon>
        <taxon>Oceanospirillaceae</taxon>
        <taxon>Litoribrevibacter</taxon>
    </lineage>
</organism>
<feature type="transmembrane region" description="Helical" evidence="1">
    <location>
        <begin position="102"/>
        <end position="123"/>
    </location>
</feature>
<dbReference type="RefSeq" id="WP_284380326.1">
    <property type="nucleotide sequence ID" value="NZ_BSNM01000009.1"/>
</dbReference>
<dbReference type="EMBL" id="BSNM01000009">
    <property type="protein sequence ID" value="GLQ30901.1"/>
    <property type="molecule type" value="Genomic_DNA"/>
</dbReference>
<name>A0AA37S9K9_9GAMM</name>
<reference evidence="2" key="2">
    <citation type="submission" date="2023-01" db="EMBL/GenBank/DDBJ databases">
        <title>Draft genome sequence of Litoribrevibacter albus strain NBRC 110071.</title>
        <authorList>
            <person name="Sun Q."/>
            <person name="Mori K."/>
        </authorList>
    </citation>
    <scope>NUCLEOTIDE SEQUENCE</scope>
    <source>
        <strain evidence="2">NBRC 110071</strain>
    </source>
</reference>